<gene>
    <name evidence="1" type="ORF">A7J15_10065</name>
</gene>
<comment type="caution">
    <text evidence="1">The sequence shown here is derived from an EMBL/GenBank/DDBJ whole genome shotgun (WGS) entry which is preliminary data.</text>
</comment>
<dbReference type="Proteomes" id="UP000093355">
    <property type="component" value="Unassembled WGS sequence"/>
</dbReference>
<reference evidence="1 2" key="1">
    <citation type="submission" date="2016-05" db="EMBL/GenBank/DDBJ databases">
        <authorList>
            <person name="Lavstsen T."/>
            <person name="Jespersen J.S."/>
        </authorList>
    </citation>
    <scope>NUCLEOTIDE SEQUENCE [LARGE SCALE GENOMIC DNA]</scope>
    <source>
        <strain evidence="1 2">YLB-01</strain>
    </source>
</reference>
<keyword evidence="2" id="KW-1185">Reference proteome</keyword>
<sequence>MKTVHQLELVPLGNDAWRLCDGNVEATDATSVVAYVERRGVGYEVVWVSARRGVERLATLGDVLERAAEVLADIPPSGATRPIEIPHFAPVPPAIAV</sequence>
<evidence type="ECO:0000313" key="1">
    <source>
        <dbReference type="EMBL" id="OCG72897.1"/>
    </source>
</evidence>
<organism evidence="1 2">
    <name type="scientific">Microbacterium sediminis</name>
    <dbReference type="NCBI Taxonomy" id="904291"/>
    <lineage>
        <taxon>Bacteria</taxon>
        <taxon>Bacillati</taxon>
        <taxon>Actinomycetota</taxon>
        <taxon>Actinomycetes</taxon>
        <taxon>Micrococcales</taxon>
        <taxon>Microbacteriaceae</taxon>
        <taxon>Microbacterium</taxon>
    </lineage>
</organism>
<dbReference type="AlphaFoldDB" id="A0A1B9N8H1"/>
<dbReference type="RefSeq" id="WP_067027643.1">
    <property type="nucleotide sequence ID" value="NZ_CP038256.1"/>
</dbReference>
<accession>A0A1B9N8H1</accession>
<dbReference type="OrthoDB" id="5078000at2"/>
<dbReference type="EMBL" id="LXMD01000028">
    <property type="protein sequence ID" value="OCG72897.1"/>
    <property type="molecule type" value="Genomic_DNA"/>
</dbReference>
<proteinExistence type="predicted"/>
<protein>
    <submittedName>
        <fullName evidence="1">Uncharacterized protein</fullName>
    </submittedName>
</protein>
<dbReference type="STRING" id="904291.A7J15_10065"/>
<evidence type="ECO:0000313" key="2">
    <source>
        <dbReference type="Proteomes" id="UP000093355"/>
    </source>
</evidence>
<name>A0A1B9N8H1_9MICO</name>